<dbReference type="SUPFAM" id="SSF82866">
    <property type="entry name" value="Multidrug efflux transporter AcrB transmembrane domain"/>
    <property type="match status" value="2"/>
</dbReference>
<evidence type="ECO:0000256" key="7">
    <source>
        <dbReference type="ARBA" id="ARBA00022989"/>
    </source>
</evidence>
<keyword evidence="3 9" id="KW-0813">Transport</keyword>
<dbReference type="PANTHER" id="PTHR32063">
    <property type="match status" value="1"/>
</dbReference>
<feature type="transmembrane region" description="Helical" evidence="9">
    <location>
        <begin position="392"/>
        <end position="413"/>
    </location>
</feature>
<protein>
    <recommendedName>
        <fullName evidence="9">Efflux pump membrane transporter</fullName>
    </recommendedName>
</protein>
<dbReference type="Proteomes" id="UP000316416">
    <property type="component" value="Chromosome"/>
</dbReference>
<dbReference type="NCBIfam" id="NF000282">
    <property type="entry name" value="RND_permease_1"/>
    <property type="match status" value="1"/>
</dbReference>
<gene>
    <name evidence="10" type="ORF">FM038_017415</name>
</gene>
<feature type="transmembrane region" description="Helical" evidence="9">
    <location>
        <begin position="995"/>
        <end position="1021"/>
    </location>
</feature>
<dbReference type="PANTHER" id="PTHR32063:SF10">
    <property type="entry name" value="EFFLUX PUMP MEMBRANE TRANSPORTER"/>
    <property type="match status" value="1"/>
</dbReference>
<keyword evidence="6 9" id="KW-0812">Transmembrane</keyword>
<accession>A0ABX6V8P4</accession>
<dbReference type="Gene3D" id="3.30.2090.10">
    <property type="entry name" value="Multidrug efflux transporter AcrB TolC docking domain, DN and DC subdomains"/>
    <property type="match status" value="2"/>
</dbReference>
<sequence length="1039" mass="112212">MSHFFISRPIFAWVIAILISIAGIIAIPKLPVERFPSVAPPSIGLYLSYPGASPKTINDSVVSLIEREITGIKGLLYFKSSSDASGSASITVTFENGTDPEMAQVEIQNKIKTIEPRLPLAVRQAGITVETTSSNNLMYLGLISPNGQYSELELSDYMLRNVVEEIKRVPGVGRIQMYGAEFAMRIWVDPIALTGYNLTMEDVTLAISQQNIQISPGKLGASPTTDGQMTVFPLTAQGQLETPEEFRQIVLRANIHGGTVLLEDVAKVELGAQNYLFSNRENGQASTSAAIQLSPGANAIATSDEIRSRMAELQQAMPANMEYTITSDAAIFAKISIQKVVITLLEAMLLVFLVMYLFLQKIRYTLIPAIVAPIALLGTFAVMLVMGFSINVFTMFGMVLAIGIIVDDAIVVVENVERVMAETGLPPKAATEQAMSGIYSAVIGITAVLSAVFIPISFAAGSVGTIFQQFSLSMAVSILFSAFLALTLTPALCATLLKPLTESDHNKVGFFGWFNRSFAWFTAKVAAITAYLIQRTGRMMLLYLGFVAVCIYGFTQIPSTFLPEEDQGFFMTSVQLPSDATVERTMDVVTKIEEFALGREAVEASMSVLGFSFSGTGPSSAFGVTTLKGWDQRNGVSTQQEMQALNEHLSDLTEGQVFNVLPAAIDGLGNSSNLSLQLQDRSNLGYERFLDTQAEFLNQAYASGKFAFIYFETLPETSGIQLNIDRAKARALGVPFNAISETISTAMGSNYVNDFPNNGRLQQVIVQVQAQSRMQLEDILKLSIRNEQGGTVYLSQFVTPVWGTTPQQLTRFNGVSAVAVSASPAVGVSSGEAMQELERIVDALPSAATIEWTGLSLQEREAESQTVMLLLFSMLVIFLVLSALYESWTIPLAVILVVPLGVIGAVAFVMLNGMANDVFFKVGLVTIIGLSAKNAILIVEFAKQARKEGSSLIDSVLTATRLRLRPILMTSLAFSCGIIPLYLASGPSSEVQNSLGTGVLGGMFSGTVLAVLFVPVFFVFINQTIDRVRGRANKSGAVL</sequence>
<keyword evidence="7 9" id="KW-1133">Transmembrane helix</keyword>
<dbReference type="SUPFAM" id="SSF82714">
    <property type="entry name" value="Multidrug efflux transporter AcrB TolC docking domain, DN and DC subdomains"/>
    <property type="match status" value="2"/>
</dbReference>
<keyword evidence="4" id="KW-1003">Cell membrane</keyword>
<comment type="similarity">
    <text evidence="2 9">Belongs to the resistance-nodulation-cell division (RND) (TC 2.A.6) family.</text>
</comment>
<proteinExistence type="inferred from homology"/>
<keyword evidence="8 9" id="KW-0472">Membrane</keyword>
<evidence type="ECO:0000313" key="11">
    <source>
        <dbReference type="Proteomes" id="UP000316416"/>
    </source>
</evidence>
<dbReference type="NCBIfam" id="TIGR00915">
    <property type="entry name" value="2A0602"/>
    <property type="match status" value="1"/>
</dbReference>
<feature type="transmembrane region" description="Helical" evidence="9">
    <location>
        <begin position="962"/>
        <end position="983"/>
    </location>
</feature>
<evidence type="ECO:0000256" key="1">
    <source>
        <dbReference type="ARBA" id="ARBA00004429"/>
    </source>
</evidence>
<feature type="transmembrane region" description="Helical" evidence="9">
    <location>
        <begin position="433"/>
        <end position="460"/>
    </location>
</feature>
<dbReference type="Gene3D" id="3.30.70.1440">
    <property type="entry name" value="Multidrug efflux transporter AcrB pore domain"/>
    <property type="match status" value="1"/>
</dbReference>
<evidence type="ECO:0000256" key="2">
    <source>
        <dbReference type="ARBA" id="ARBA00010942"/>
    </source>
</evidence>
<comment type="subcellular location">
    <subcellularLocation>
        <location evidence="1 9">Cell inner membrane</location>
        <topology evidence="1 9">Multi-pass membrane protein</topology>
    </subcellularLocation>
</comment>
<feature type="transmembrane region" description="Helical" evidence="9">
    <location>
        <begin position="867"/>
        <end position="885"/>
    </location>
</feature>
<dbReference type="Gene3D" id="3.30.70.1430">
    <property type="entry name" value="Multidrug efflux transporter AcrB pore domain"/>
    <property type="match status" value="2"/>
</dbReference>
<dbReference type="EMBL" id="CP045503">
    <property type="protein sequence ID" value="QPG58996.1"/>
    <property type="molecule type" value="Genomic_DNA"/>
</dbReference>
<dbReference type="InterPro" id="IPR001036">
    <property type="entry name" value="Acrflvin-R"/>
</dbReference>
<feature type="transmembrane region" description="Helical" evidence="9">
    <location>
        <begin position="6"/>
        <end position="27"/>
    </location>
</feature>
<evidence type="ECO:0000256" key="8">
    <source>
        <dbReference type="ARBA" id="ARBA00023136"/>
    </source>
</evidence>
<name>A0ABX6V8P4_9GAMM</name>
<dbReference type="InterPro" id="IPR027463">
    <property type="entry name" value="AcrB_DN_DC_subdom"/>
</dbReference>
<dbReference type="Pfam" id="PF00873">
    <property type="entry name" value="ACR_tran"/>
    <property type="match status" value="1"/>
</dbReference>
<reference evidence="10" key="1">
    <citation type="submission" date="2021-07" db="EMBL/GenBank/DDBJ databases">
        <title>Shewanella sp. YLB-07 whole genome sequence.</title>
        <authorList>
            <person name="Yu L."/>
        </authorList>
    </citation>
    <scope>NUCLEOTIDE SEQUENCE</scope>
    <source>
        <strain evidence="10">YLB-08</strain>
    </source>
</reference>
<dbReference type="Gene3D" id="3.30.70.1320">
    <property type="entry name" value="Multidrug efflux transporter AcrB pore domain like"/>
    <property type="match status" value="1"/>
</dbReference>
<evidence type="ECO:0000256" key="5">
    <source>
        <dbReference type="ARBA" id="ARBA00022519"/>
    </source>
</evidence>
<dbReference type="PRINTS" id="PR00702">
    <property type="entry name" value="ACRIFLAVINRP"/>
</dbReference>
<feature type="transmembrane region" description="Helical" evidence="9">
    <location>
        <begin position="918"/>
        <end position="941"/>
    </location>
</feature>
<feature type="transmembrane region" description="Helical" evidence="9">
    <location>
        <begin position="892"/>
        <end position="912"/>
    </location>
</feature>
<evidence type="ECO:0000256" key="4">
    <source>
        <dbReference type="ARBA" id="ARBA00022475"/>
    </source>
</evidence>
<dbReference type="SUPFAM" id="SSF82693">
    <property type="entry name" value="Multidrug efflux transporter AcrB pore domain, PN1, PN2, PC1 and PC2 subdomains"/>
    <property type="match status" value="4"/>
</dbReference>
<feature type="transmembrane region" description="Helical" evidence="9">
    <location>
        <begin position="340"/>
        <end position="359"/>
    </location>
</feature>
<dbReference type="InterPro" id="IPR004764">
    <property type="entry name" value="MdtF-like"/>
</dbReference>
<organism evidence="10 11">
    <name type="scientific">Shewanella eurypsychrophilus</name>
    <dbReference type="NCBI Taxonomy" id="2593656"/>
    <lineage>
        <taxon>Bacteria</taxon>
        <taxon>Pseudomonadati</taxon>
        <taxon>Pseudomonadota</taxon>
        <taxon>Gammaproteobacteria</taxon>
        <taxon>Alteromonadales</taxon>
        <taxon>Shewanellaceae</taxon>
        <taxon>Shewanella</taxon>
    </lineage>
</organism>
<dbReference type="RefSeq" id="WP_142874615.1">
    <property type="nucleotide sequence ID" value="NZ_CP045503.2"/>
</dbReference>
<feature type="transmembrane region" description="Helical" evidence="9">
    <location>
        <begin position="472"/>
        <end position="497"/>
    </location>
</feature>
<dbReference type="Gene3D" id="1.20.1640.10">
    <property type="entry name" value="Multidrug efflux transporter AcrB transmembrane domain"/>
    <property type="match status" value="2"/>
</dbReference>
<evidence type="ECO:0000313" key="10">
    <source>
        <dbReference type="EMBL" id="QPG58996.1"/>
    </source>
</evidence>
<keyword evidence="5 9" id="KW-0997">Cell inner membrane</keyword>
<evidence type="ECO:0000256" key="9">
    <source>
        <dbReference type="RuleBase" id="RU364070"/>
    </source>
</evidence>
<evidence type="ECO:0000256" key="3">
    <source>
        <dbReference type="ARBA" id="ARBA00022448"/>
    </source>
</evidence>
<keyword evidence="11" id="KW-1185">Reference proteome</keyword>
<feature type="transmembrane region" description="Helical" evidence="9">
    <location>
        <begin position="540"/>
        <end position="557"/>
    </location>
</feature>
<evidence type="ECO:0000256" key="6">
    <source>
        <dbReference type="ARBA" id="ARBA00022692"/>
    </source>
</evidence>
<feature type="transmembrane region" description="Helical" evidence="9">
    <location>
        <begin position="365"/>
        <end position="385"/>
    </location>
</feature>